<evidence type="ECO:0000256" key="3">
    <source>
        <dbReference type="ARBA" id="ARBA00022989"/>
    </source>
</evidence>
<comment type="caution">
    <text evidence="8">The sequence shown here is derived from an EMBL/GenBank/DDBJ whole genome shotgun (WGS) entry which is preliminary data.</text>
</comment>
<dbReference type="PROSITE" id="PS50850">
    <property type="entry name" value="MFS"/>
    <property type="match status" value="1"/>
</dbReference>
<evidence type="ECO:0000256" key="4">
    <source>
        <dbReference type="ARBA" id="ARBA00023136"/>
    </source>
</evidence>
<evidence type="ECO:0000256" key="2">
    <source>
        <dbReference type="ARBA" id="ARBA00022692"/>
    </source>
</evidence>
<keyword evidence="2 6" id="KW-0812">Transmembrane</keyword>
<protein>
    <submittedName>
        <fullName evidence="8">MFS family permease</fullName>
    </submittedName>
</protein>
<feature type="transmembrane region" description="Helical" evidence="6">
    <location>
        <begin position="339"/>
        <end position="364"/>
    </location>
</feature>
<dbReference type="Gene3D" id="1.20.1250.20">
    <property type="entry name" value="MFS general substrate transporter like domains"/>
    <property type="match status" value="1"/>
</dbReference>
<feature type="transmembrane region" description="Helical" evidence="6">
    <location>
        <begin position="148"/>
        <end position="169"/>
    </location>
</feature>
<feature type="domain" description="Major facilitator superfamily (MFS) profile" evidence="7">
    <location>
        <begin position="22"/>
        <end position="427"/>
    </location>
</feature>
<evidence type="ECO:0000313" key="9">
    <source>
        <dbReference type="Proteomes" id="UP000582643"/>
    </source>
</evidence>
<dbReference type="InterPro" id="IPR011701">
    <property type="entry name" value="MFS"/>
</dbReference>
<dbReference type="SUPFAM" id="SSF103473">
    <property type="entry name" value="MFS general substrate transporter"/>
    <property type="match status" value="1"/>
</dbReference>
<reference evidence="8 9" key="1">
    <citation type="submission" date="2020-08" db="EMBL/GenBank/DDBJ databases">
        <title>Genomic Encyclopedia of Type Strains, Phase III (KMG-III): the genomes of soil and plant-associated and newly described type strains.</title>
        <authorList>
            <person name="Whitman W."/>
        </authorList>
    </citation>
    <scope>NUCLEOTIDE SEQUENCE [LARGE SCALE GENOMIC DNA]</scope>
    <source>
        <strain evidence="8 9">SFB5A</strain>
    </source>
</reference>
<feature type="transmembrane region" description="Helical" evidence="6">
    <location>
        <begin position="376"/>
        <end position="396"/>
    </location>
</feature>
<dbReference type="PANTHER" id="PTHR23531">
    <property type="entry name" value="QUINOLENE RESISTANCE PROTEIN NORA"/>
    <property type="match status" value="1"/>
</dbReference>
<feature type="transmembrane region" description="Helical" evidence="6">
    <location>
        <begin position="315"/>
        <end position="333"/>
    </location>
</feature>
<dbReference type="Pfam" id="PF07690">
    <property type="entry name" value="MFS_1"/>
    <property type="match status" value="1"/>
</dbReference>
<evidence type="ECO:0000259" key="7">
    <source>
        <dbReference type="PROSITE" id="PS50850"/>
    </source>
</evidence>
<dbReference type="InterPro" id="IPR020846">
    <property type="entry name" value="MFS_dom"/>
</dbReference>
<feature type="region of interest" description="Disordered" evidence="5">
    <location>
        <begin position="198"/>
        <end position="243"/>
    </location>
</feature>
<feature type="compositionally biased region" description="Basic and acidic residues" evidence="5">
    <location>
        <begin position="215"/>
        <end position="240"/>
    </location>
</feature>
<feature type="transmembrane region" description="Helical" evidence="6">
    <location>
        <begin position="175"/>
        <end position="196"/>
    </location>
</feature>
<dbReference type="Proteomes" id="UP000582643">
    <property type="component" value="Unassembled WGS sequence"/>
</dbReference>
<keyword evidence="4 6" id="KW-0472">Membrane</keyword>
<organism evidence="8 9">
    <name type="scientific">Streptomyces nymphaeiformis</name>
    <dbReference type="NCBI Taxonomy" id="2663842"/>
    <lineage>
        <taxon>Bacteria</taxon>
        <taxon>Bacillati</taxon>
        <taxon>Actinomycetota</taxon>
        <taxon>Actinomycetes</taxon>
        <taxon>Kitasatosporales</taxon>
        <taxon>Streptomycetaceae</taxon>
        <taxon>Streptomyces</taxon>
    </lineage>
</organism>
<evidence type="ECO:0000256" key="1">
    <source>
        <dbReference type="ARBA" id="ARBA00004651"/>
    </source>
</evidence>
<gene>
    <name evidence="8" type="ORF">GGE06_002548</name>
</gene>
<dbReference type="AlphaFoldDB" id="A0A7W7TYD8"/>
<accession>A0A7W7TYD8</accession>
<dbReference type="InterPro" id="IPR052714">
    <property type="entry name" value="MFS_Exporter"/>
</dbReference>
<feature type="transmembrane region" description="Helical" evidence="6">
    <location>
        <begin position="257"/>
        <end position="278"/>
    </location>
</feature>
<feature type="transmembrane region" description="Helical" evidence="6">
    <location>
        <begin position="402"/>
        <end position="421"/>
    </location>
</feature>
<feature type="transmembrane region" description="Helical" evidence="6">
    <location>
        <begin position="58"/>
        <end position="76"/>
    </location>
</feature>
<evidence type="ECO:0000256" key="6">
    <source>
        <dbReference type="SAM" id="Phobius"/>
    </source>
</evidence>
<proteinExistence type="predicted"/>
<feature type="transmembrane region" description="Helical" evidence="6">
    <location>
        <begin position="112"/>
        <end position="136"/>
    </location>
</feature>
<feature type="transmembrane region" description="Helical" evidence="6">
    <location>
        <begin position="88"/>
        <end position="106"/>
    </location>
</feature>
<feature type="compositionally biased region" description="Basic and acidic residues" evidence="5">
    <location>
        <begin position="198"/>
        <end position="208"/>
    </location>
</feature>
<keyword evidence="3 6" id="KW-1133">Transmembrane helix</keyword>
<feature type="transmembrane region" description="Helical" evidence="6">
    <location>
        <begin position="284"/>
        <end position="303"/>
    </location>
</feature>
<dbReference type="GO" id="GO:0005886">
    <property type="term" value="C:plasma membrane"/>
    <property type="evidence" value="ECO:0007669"/>
    <property type="project" value="UniProtKB-SubCell"/>
</dbReference>
<evidence type="ECO:0000313" key="8">
    <source>
        <dbReference type="EMBL" id="MBB4981638.1"/>
    </source>
</evidence>
<dbReference type="GO" id="GO:0022857">
    <property type="term" value="F:transmembrane transporter activity"/>
    <property type="evidence" value="ECO:0007669"/>
    <property type="project" value="InterPro"/>
</dbReference>
<dbReference type="PANTHER" id="PTHR23531:SF1">
    <property type="entry name" value="QUINOLENE RESISTANCE PROTEIN NORA"/>
    <property type="match status" value="1"/>
</dbReference>
<evidence type="ECO:0000256" key="5">
    <source>
        <dbReference type="SAM" id="MobiDB-lite"/>
    </source>
</evidence>
<name>A0A7W7TYD8_9ACTN</name>
<dbReference type="InterPro" id="IPR036259">
    <property type="entry name" value="MFS_trans_sf"/>
</dbReference>
<feature type="transmembrane region" description="Helical" evidence="6">
    <location>
        <begin position="23"/>
        <end position="46"/>
    </location>
</feature>
<dbReference type="EMBL" id="JACHJY010000003">
    <property type="protein sequence ID" value="MBB4981638.1"/>
    <property type="molecule type" value="Genomic_DNA"/>
</dbReference>
<comment type="subcellular location">
    <subcellularLocation>
        <location evidence="1">Cell membrane</location>
        <topology evidence="1">Multi-pass membrane protein</topology>
    </subcellularLocation>
</comment>
<keyword evidence="9" id="KW-1185">Reference proteome</keyword>
<sequence length="431" mass="43346">MTKMLNSQAEGAGSRPPLVTRHLLLRFVSIVGASTSFYLLLSVVPLYAEVGGGGHGDAAGLTTGTLMLATVGGELATPRLVARFGYRLTLVAGLFLLGAPAFALAASGNAVWIAAVCVLRGLGFAFTVVAGGALTASLIPAERRGEGLALVGIVTGIPSLVALPLGVWLVDHVGYGPVFAAGAVAALAAIVSVPGLPDREAGSPDREAGSPGRDAGLRGRDPDSPDREAGRPDREADPERPIGVTAGFRTPALARPALVFAATALAAGILVTFLPLAVPSASAGVVATALFAQTAAATAARWVAGRHGDRHGPAALLLPGLAVAAGGMLLTALTHSPVAVVLGTALFGVGFGITQNATLTLMYARVPASGYGTVSALWNFAFDAGMGVGAVGFGILAGRTGYPWAFALTAVLMLTALAPAWRDRRTEGARA</sequence>